<dbReference type="GO" id="GO:0004519">
    <property type="term" value="F:endonuclease activity"/>
    <property type="evidence" value="ECO:0007669"/>
    <property type="project" value="UniProtKB-KW"/>
</dbReference>
<dbReference type="PANTHER" id="PTHR37984">
    <property type="entry name" value="PROTEIN CBG26694"/>
    <property type="match status" value="1"/>
</dbReference>
<dbReference type="PANTHER" id="PTHR37984:SF5">
    <property type="entry name" value="PROTEIN NYNRIN-LIKE"/>
    <property type="match status" value="1"/>
</dbReference>
<evidence type="ECO:0000313" key="10">
    <source>
        <dbReference type="Proteomes" id="UP000265515"/>
    </source>
</evidence>
<dbReference type="EMBL" id="BFEA01000768">
    <property type="protein sequence ID" value="GBG89895.1"/>
    <property type="molecule type" value="Genomic_DNA"/>
</dbReference>
<feature type="compositionally biased region" description="Basic and acidic residues" evidence="7">
    <location>
        <begin position="89"/>
        <end position="110"/>
    </location>
</feature>
<dbReference type="InterPro" id="IPR043502">
    <property type="entry name" value="DNA/RNA_pol_sf"/>
</dbReference>
<dbReference type="SUPFAM" id="SSF56672">
    <property type="entry name" value="DNA/RNA polymerases"/>
    <property type="match status" value="1"/>
</dbReference>
<evidence type="ECO:0000256" key="3">
    <source>
        <dbReference type="ARBA" id="ARBA00022722"/>
    </source>
</evidence>
<comment type="caution">
    <text evidence="9">The sequence shown here is derived from an EMBL/GenBank/DDBJ whole genome shotgun (WGS) entry which is preliminary data.</text>
</comment>
<keyword evidence="4" id="KW-0255">Endonuclease</keyword>
<dbReference type="InterPro" id="IPR050951">
    <property type="entry name" value="Retrovirus_Pol_polyprotein"/>
</dbReference>
<feature type="domain" description="Reverse transcriptase RNase H-like" evidence="8">
    <location>
        <begin position="119"/>
        <end position="200"/>
    </location>
</feature>
<proteinExistence type="predicted"/>
<gene>
    <name evidence="9" type="ORF">CBR_g49744</name>
</gene>
<evidence type="ECO:0000256" key="2">
    <source>
        <dbReference type="ARBA" id="ARBA00022695"/>
    </source>
</evidence>
<protein>
    <recommendedName>
        <fullName evidence="8">Reverse transcriptase RNase H-like domain-containing protein</fullName>
    </recommendedName>
</protein>
<keyword evidence="3" id="KW-0540">Nuclease</keyword>
<evidence type="ECO:0000259" key="8">
    <source>
        <dbReference type="Pfam" id="PF17917"/>
    </source>
</evidence>
<dbReference type="CDD" id="cd09274">
    <property type="entry name" value="RNase_HI_RT_Ty3"/>
    <property type="match status" value="1"/>
</dbReference>
<evidence type="ECO:0000256" key="1">
    <source>
        <dbReference type="ARBA" id="ARBA00022679"/>
    </source>
</evidence>
<feature type="region of interest" description="Disordered" evidence="7">
    <location>
        <begin position="48"/>
        <end position="110"/>
    </location>
</feature>
<feature type="compositionally biased region" description="Acidic residues" evidence="7">
    <location>
        <begin position="77"/>
        <end position="88"/>
    </location>
</feature>
<feature type="region of interest" description="Disordered" evidence="7">
    <location>
        <begin position="1"/>
        <end position="29"/>
    </location>
</feature>
<keyword evidence="6" id="KW-0695">RNA-directed DNA polymerase</keyword>
<keyword evidence="2" id="KW-0548">Nucleotidyltransferase</keyword>
<evidence type="ECO:0000256" key="6">
    <source>
        <dbReference type="ARBA" id="ARBA00022918"/>
    </source>
</evidence>
<dbReference type="Pfam" id="PF17917">
    <property type="entry name" value="RT_RNaseH"/>
    <property type="match status" value="1"/>
</dbReference>
<dbReference type="OrthoDB" id="191139at2759"/>
<reference evidence="9 10" key="1">
    <citation type="journal article" date="2018" name="Cell">
        <title>The Chara Genome: Secondary Complexity and Implications for Plant Terrestrialization.</title>
        <authorList>
            <person name="Nishiyama T."/>
            <person name="Sakayama H."/>
            <person name="Vries J.D."/>
            <person name="Buschmann H."/>
            <person name="Saint-Marcoux D."/>
            <person name="Ullrich K.K."/>
            <person name="Haas F.B."/>
            <person name="Vanderstraeten L."/>
            <person name="Becker D."/>
            <person name="Lang D."/>
            <person name="Vosolsobe S."/>
            <person name="Rombauts S."/>
            <person name="Wilhelmsson P.K.I."/>
            <person name="Janitza P."/>
            <person name="Kern R."/>
            <person name="Heyl A."/>
            <person name="Rumpler F."/>
            <person name="Villalobos L.I.A.C."/>
            <person name="Clay J.M."/>
            <person name="Skokan R."/>
            <person name="Toyoda A."/>
            <person name="Suzuki Y."/>
            <person name="Kagoshima H."/>
            <person name="Schijlen E."/>
            <person name="Tajeshwar N."/>
            <person name="Catarino B."/>
            <person name="Hetherington A.J."/>
            <person name="Saltykova A."/>
            <person name="Bonnot C."/>
            <person name="Breuninger H."/>
            <person name="Symeonidi A."/>
            <person name="Radhakrishnan G.V."/>
            <person name="Van Nieuwerburgh F."/>
            <person name="Deforce D."/>
            <person name="Chang C."/>
            <person name="Karol K.G."/>
            <person name="Hedrich R."/>
            <person name="Ulvskov P."/>
            <person name="Glockner G."/>
            <person name="Delwiche C.F."/>
            <person name="Petrasek J."/>
            <person name="Van de Peer Y."/>
            <person name="Friml J."/>
            <person name="Beilby M."/>
            <person name="Dolan L."/>
            <person name="Kohara Y."/>
            <person name="Sugano S."/>
            <person name="Fujiyama A."/>
            <person name="Delaux P.-M."/>
            <person name="Quint M."/>
            <person name="TheiBen G."/>
            <person name="Hagemann M."/>
            <person name="Harholt J."/>
            <person name="Dunand C."/>
            <person name="Zachgo S."/>
            <person name="Langdale J."/>
            <person name="Maumus F."/>
            <person name="Straeten D.V.D."/>
            <person name="Gould S.B."/>
            <person name="Rensing S.A."/>
        </authorList>
    </citation>
    <scope>NUCLEOTIDE SEQUENCE [LARGE SCALE GENOMIC DNA]</scope>
    <source>
        <strain evidence="9 10">S276</strain>
    </source>
</reference>
<dbReference type="Gramene" id="GBG89895">
    <property type="protein sequence ID" value="GBG89895"/>
    <property type="gene ID" value="CBR_g49744"/>
</dbReference>
<evidence type="ECO:0000256" key="4">
    <source>
        <dbReference type="ARBA" id="ARBA00022759"/>
    </source>
</evidence>
<dbReference type="Proteomes" id="UP000265515">
    <property type="component" value="Unassembled WGS sequence"/>
</dbReference>
<organism evidence="9 10">
    <name type="scientific">Chara braunii</name>
    <name type="common">Braun's stonewort</name>
    <dbReference type="NCBI Taxonomy" id="69332"/>
    <lineage>
        <taxon>Eukaryota</taxon>
        <taxon>Viridiplantae</taxon>
        <taxon>Streptophyta</taxon>
        <taxon>Charophyceae</taxon>
        <taxon>Charales</taxon>
        <taxon>Characeae</taxon>
        <taxon>Chara</taxon>
    </lineage>
</organism>
<evidence type="ECO:0000256" key="5">
    <source>
        <dbReference type="ARBA" id="ARBA00022801"/>
    </source>
</evidence>
<dbReference type="GO" id="GO:0016787">
    <property type="term" value="F:hydrolase activity"/>
    <property type="evidence" value="ECO:0007669"/>
    <property type="project" value="UniProtKB-KW"/>
</dbReference>
<evidence type="ECO:0000313" key="9">
    <source>
        <dbReference type="EMBL" id="GBG89895.1"/>
    </source>
</evidence>
<sequence>MVETRSGKPTTPYTKAQEKQAAAVLKERKEKEVKKELIRQAKKLALQQEQAAKTKKLEEEMERLGKEEEEKMKEVKEEEVEEEEEKEEPLERRRTEERGEFSGTKEEESGLEKKIFEWQDDGNGYRPVEFMSAMMPSEKVATSTYERELYALRQALDHWKHYLLGRHFKVYSDHDTLRWLKTQAKMTPKLTRWAAELDQYDFELKPVKGNMATGKEPLSTDCRAELFESLHEATEGTFLRGGTGISFLRFVYQGGAKRVALEERNLVAHLAFLLEHKLVGASS</sequence>
<dbReference type="AlphaFoldDB" id="A0A388M5V6"/>
<name>A0A388M5V6_CHABU</name>
<dbReference type="InterPro" id="IPR041373">
    <property type="entry name" value="RT_RNaseH"/>
</dbReference>
<accession>A0A388M5V6</accession>
<feature type="compositionally biased region" description="Basic and acidic residues" evidence="7">
    <location>
        <begin position="55"/>
        <end position="76"/>
    </location>
</feature>
<keyword evidence="10" id="KW-1185">Reference proteome</keyword>
<keyword evidence="5" id="KW-0378">Hydrolase</keyword>
<keyword evidence="1" id="KW-0808">Transferase</keyword>
<dbReference type="GO" id="GO:0003964">
    <property type="term" value="F:RNA-directed DNA polymerase activity"/>
    <property type="evidence" value="ECO:0007669"/>
    <property type="project" value="UniProtKB-KW"/>
</dbReference>
<evidence type="ECO:0000256" key="7">
    <source>
        <dbReference type="SAM" id="MobiDB-lite"/>
    </source>
</evidence>